<evidence type="ECO:0000313" key="10">
    <source>
        <dbReference type="Proteomes" id="UP001497392"/>
    </source>
</evidence>
<dbReference type="Pfam" id="PF10153">
    <property type="entry name" value="Efg1"/>
    <property type="match status" value="1"/>
</dbReference>
<dbReference type="PANTHER" id="PTHR33911:SF1">
    <property type="entry name" value="RRNA-PROCESSING PROTEIN EFG1"/>
    <property type="match status" value="1"/>
</dbReference>
<accession>A0ABP1GE06</accession>
<feature type="region of interest" description="Disordered" evidence="8">
    <location>
        <begin position="181"/>
        <end position="460"/>
    </location>
</feature>
<evidence type="ECO:0000256" key="6">
    <source>
        <dbReference type="ARBA" id="ARBA00023054"/>
    </source>
</evidence>
<evidence type="ECO:0000256" key="5">
    <source>
        <dbReference type="ARBA" id="ARBA00022552"/>
    </source>
</evidence>
<dbReference type="InterPro" id="IPR050786">
    <property type="entry name" value="EFG1_rRNA-proc"/>
</dbReference>
<feature type="region of interest" description="Disordered" evidence="8">
    <location>
        <begin position="1"/>
        <end position="38"/>
    </location>
</feature>
<keyword evidence="10" id="KW-1185">Reference proteome</keyword>
<comment type="caution">
    <text evidence="9">The sequence shown here is derived from an EMBL/GenBank/DDBJ whole genome shotgun (WGS) entry which is preliminary data.</text>
</comment>
<gene>
    <name evidence="9" type="primary">g12180</name>
    <name evidence="9" type="ORF">VP750_LOCUS10854</name>
</gene>
<feature type="compositionally biased region" description="Basic residues" evidence="8">
    <location>
        <begin position="351"/>
        <end position="362"/>
    </location>
</feature>
<keyword evidence="6" id="KW-0175">Coiled coil</keyword>
<keyword evidence="7" id="KW-0539">Nucleus</keyword>
<protein>
    <recommendedName>
        <fullName evidence="3">rRNA-processing protein EFG1</fullName>
    </recommendedName>
    <alternativeName>
        <fullName evidence="4">rRNA-processing protein efg1</fullName>
    </alternativeName>
</protein>
<dbReference type="EMBL" id="CAXHTA020000019">
    <property type="protein sequence ID" value="CAL5228948.1"/>
    <property type="molecule type" value="Genomic_DNA"/>
</dbReference>
<comment type="subcellular location">
    <subcellularLocation>
        <location evidence="1">Nucleus</location>
        <location evidence="1">Nucleolus</location>
    </subcellularLocation>
</comment>
<sequence>MSKMPKPARAAPANLQGPKRSAAGRPKPKKKKPASLKNQIRAVERLLRKEGLDARIQKKEQARLQQLREAAEAHKAQELERKYAVRYHKIRFFERVKLERRIKQLERETKADDPSMDGDLHAKLAQAREDLQYVVHFPKGEKYVSLLRNAEDAEAQKVLEAERKRIRAKVRHQLADIAMISQPDEGNPRPQQQPAQPPASPTPHQDIPKLGNKAPQARVHGKAALNVQSSKRKAMPAVLPGQPPLKSSKLLSPPAIDNDDSCAPLQKAGQHPASAPGTDQGQQRDGLAASDADPDDIEEDDFFMSSSADEAEQLKRPAALRLPSDLPAAALQPALAEQQHSAVKTIPPQHSKQRKGMSHSRKLPSGQHGAGRGHKPHPRAALPPARKAMKQIPKTSGAAKQAVRSEVRVDARSQPVKGQPHGKAPSATANKQSPGTAPDKVPGQPLRSRAEGGRKRRKKA</sequence>
<dbReference type="PANTHER" id="PTHR33911">
    <property type="entry name" value="RRNA-PROCESSING PROTEIN EFG1"/>
    <property type="match status" value="1"/>
</dbReference>
<feature type="compositionally biased region" description="Acidic residues" evidence="8">
    <location>
        <begin position="292"/>
        <end position="302"/>
    </location>
</feature>
<organism evidence="9 10">
    <name type="scientific">Coccomyxa viridis</name>
    <dbReference type="NCBI Taxonomy" id="1274662"/>
    <lineage>
        <taxon>Eukaryota</taxon>
        <taxon>Viridiplantae</taxon>
        <taxon>Chlorophyta</taxon>
        <taxon>core chlorophytes</taxon>
        <taxon>Trebouxiophyceae</taxon>
        <taxon>Trebouxiophyceae incertae sedis</taxon>
        <taxon>Coccomyxaceae</taxon>
        <taxon>Coccomyxa</taxon>
    </lineage>
</organism>
<feature type="compositionally biased region" description="Low complexity" evidence="8">
    <location>
        <begin position="244"/>
        <end position="254"/>
    </location>
</feature>
<name>A0ABP1GE06_9CHLO</name>
<comment type="similarity">
    <text evidence="2">Belongs to the EFG1 family.</text>
</comment>
<evidence type="ECO:0000256" key="8">
    <source>
        <dbReference type="SAM" id="MobiDB-lite"/>
    </source>
</evidence>
<evidence type="ECO:0000256" key="1">
    <source>
        <dbReference type="ARBA" id="ARBA00004604"/>
    </source>
</evidence>
<dbReference type="InterPro" id="IPR019310">
    <property type="entry name" value="Efg1"/>
</dbReference>
<evidence type="ECO:0000256" key="3">
    <source>
        <dbReference type="ARBA" id="ARBA00018689"/>
    </source>
</evidence>
<proteinExistence type="inferred from homology"/>
<keyword evidence="5" id="KW-0698">rRNA processing</keyword>
<evidence type="ECO:0000313" key="9">
    <source>
        <dbReference type="EMBL" id="CAL5228948.1"/>
    </source>
</evidence>
<evidence type="ECO:0000256" key="2">
    <source>
        <dbReference type="ARBA" id="ARBA00006916"/>
    </source>
</evidence>
<evidence type="ECO:0000256" key="7">
    <source>
        <dbReference type="ARBA" id="ARBA00023242"/>
    </source>
</evidence>
<evidence type="ECO:0000256" key="4">
    <source>
        <dbReference type="ARBA" id="ARBA00019827"/>
    </source>
</evidence>
<reference evidence="9 10" key="1">
    <citation type="submission" date="2024-06" db="EMBL/GenBank/DDBJ databases">
        <authorList>
            <person name="Kraege A."/>
            <person name="Thomma B."/>
        </authorList>
    </citation>
    <scope>NUCLEOTIDE SEQUENCE [LARGE SCALE GENOMIC DNA]</scope>
</reference>
<feature type="compositionally biased region" description="Low complexity" evidence="8">
    <location>
        <begin position="326"/>
        <end position="339"/>
    </location>
</feature>
<dbReference type="Proteomes" id="UP001497392">
    <property type="component" value="Unassembled WGS sequence"/>
</dbReference>